<feature type="domain" description="Thioredoxin" evidence="15">
    <location>
        <begin position="10"/>
        <end position="141"/>
    </location>
</feature>
<dbReference type="GO" id="GO:0051082">
    <property type="term" value="F:unfolded protein binding"/>
    <property type="evidence" value="ECO:0007669"/>
    <property type="project" value="UniProtKB-ARBA"/>
</dbReference>
<evidence type="ECO:0000256" key="14">
    <source>
        <dbReference type="SAM" id="SignalP"/>
    </source>
</evidence>
<evidence type="ECO:0000256" key="5">
    <source>
        <dbReference type="ARBA" id="ARBA00022729"/>
    </source>
</evidence>
<evidence type="ECO:0000256" key="2">
    <source>
        <dbReference type="ARBA" id="ARBA00004319"/>
    </source>
</evidence>
<dbReference type="GO" id="GO:0005788">
    <property type="term" value="C:endoplasmic reticulum lumen"/>
    <property type="evidence" value="ECO:0007669"/>
    <property type="project" value="UniProtKB-SubCell"/>
</dbReference>
<evidence type="ECO:0000259" key="15">
    <source>
        <dbReference type="PROSITE" id="PS51352"/>
    </source>
</evidence>
<comment type="subcellular location">
    <subcellularLocation>
        <location evidence="2">Endoplasmic reticulum lumen</location>
    </subcellularLocation>
</comment>
<evidence type="ECO:0000313" key="16">
    <source>
        <dbReference type="EMBL" id="GMM34913.1"/>
    </source>
</evidence>
<dbReference type="GeneID" id="90072892"/>
<dbReference type="PANTHER" id="PTHR18929:SF132">
    <property type="entry name" value="PROTEIN DISULFIDE-ISOMERASE A3"/>
    <property type="match status" value="1"/>
</dbReference>
<dbReference type="GO" id="GO:0034976">
    <property type="term" value="P:response to endoplasmic reticulum stress"/>
    <property type="evidence" value="ECO:0007669"/>
    <property type="project" value="TreeGrafter"/>
</dbReference>
<proteinExistence type="inferred from homology"/>
<keyword evidence="6" id="KW-0677">Repeat</keyword>
<dbReference type="PROSITE" id="PS00194">
    <property type="entry name" value="THIOREDOXIN_1"/>
    <property type="match status" value="2"/>
</dbReference>
<dbReference type="EMBL" id="BTFZ01000004">
    <property type="protein sequence ID" value="GMM34913.1"/>
    <property type="molecule type" value="Genomic_DNA"/>
</dbReference>
<keyword evidence="10 12" id="KW-0676">Redox-active center</keyword>
<comment type="caution">
    <text evidence="16">The sequence shown here is derived from an EMBL/GenBank/DDBJ whole genome shotgun (WGS) entry which is preliminary data.</text>
</comment>
<feature type="disulfide bond" description="Redox-active" evidence="12">
    <location>
        <begin position="402"/>
        <end position="405"/>
    </location>
</feature>
<sequence length="518" mass="57879">MRFSIKTIAALLATITPIVTAAASNADAVAPTDSDVVKLGAENFESFLEENPLVLVEFFAPWCGHCKALGPEYVEAASQLKDKNIPLVQIDCTEEEELCQGQGIRGYPTIKIFRGADDAKPYEGARKADAISSYMIKQSLPAVQVGVDSKALETIIADVKEPVILQVLPKDEKTSNETYIKIADAKREKFTFLSTDNKEVVKKFSATKPTYVVYRSDFKEGDEPAVFSDDITAENLEAFISTESMPLFGEINGETFQDYMNAKQPLAYLFYSTPEEQKEWTSKMTKLAKEYRGKVNFVGLDASRFGKHAENLNQEEVFPLFAIHDLTDNKKFGLDQTKDLTLENIEELLKDFEAGNATPKIKSEEIPETQENAVFKLVAYTHDEIINDDAKDVLVMYHATWCGHCKRLAPVYEELAAIYQNDENASGKVVIANIEATQNDVNVDIQGFPTLILYPAGDKSNPIHFEQSRDLETLAEFIKDKGTNKIDGLALKKALEESEEAEDNEEEEEKEDVSHDEL</sequence>
<dbReference type="Proteomes" id="UP001360560">
    <property type="component" value="Unassembled WGS sequence"/>
</dbReference>
<evidence type="ECO:0000256" key="13">
    <source>
        <dbReference type="SAM" id="MobiDB-lite"/>
    </source>
</evidence>
<gene>
    <name evidence="16" type="ORF">DASC09_022380</name>
</gene>
<dbReference type="Gene3D" id="3.40.30.10">
    <property type="entry name" value="Glutaredoxin"/>
    <property type="match status" value="4"/>
</dbReference>
<evidence type="ECO:0000256" key="7">
    <source>
        <dbReference type="ARBA" id="ARBA00022824"/>
    </source>
</evidence>
<dbReference type="Pfam" id="PF00085">
    <property type="entry name" value="Thioredoxin"/>
    <property type="match status" value="2"/>
</dbReference>
<dbReference type="FunFam" id="3.40.30.10:FF:000154">
    <property type="entry name" value="Protein disulfide-isomerase"/>
    <property type="match status" value="1"/>
</dbReference>
<organism evidence="16 17">
    <name type="scientific">Saccharomycopsis crataegensis</name>
    <dbReference type="NCBI Taxonomy" id="43959"/>
    <lineage>
        <taxon>Eukaryota</taxon>
        <taxon>Fungi</taxon>
        <taxon>Dikarya</taxon>
        <taxon>Ascomycota</taxon>
        <taxon>Saccharomycotina</taxon>
        <taxon>Saccharomycetes</taxon>
        <taxon>Saccharomycopsidaceae</taxon>
        <taxon>Saccharomycopsis</taxon>
    </lineage>
</organism>
<dbReference type="EC" id="5.3.4.1" evidence="4"/>
<dbReference type="GO" id="GO:0006457">
    <property type="term" value="P:protein folding"/>
    <property type="evidence" value="ECO:0007669"/>
    <property type="project" value="TreeGrafter"/>
</dbReference>
<evidence type="ECO:0000256" key="9">
    <source>
        <dbReference type="ARBA" id="ARBA00023235"/>
    </source>
</evidence>
<keyword evidence="5 14" id="KW-0732">Signal</keyword>
<feature type="compositionally biased region" description="Acidic residues" evidence="13">
    <location>
        <begin position="497"/>
        <end position="511"/>
    </location>
</feature>
<keyword evidence="9 16" id="KW-0413">Isomerase</keyword>
<accession>A0AAV5QJF6</accession>
<dbReference type="GO" id="GO:0003756">
    <property type="term" value="F:protein disulfide isomerase activity"/>
    <property type="evidence" value="ECO:0007669"/>
    <property type="project" value="UniProtKB-EC"/>
</dbReference>
<dbReference type="CDD" id="cd02995">
    <property type="entry name" value="PDI_a_PDI_a'_C"/>
    <property type="match status" value="1"/>
</dbReference>
<evidence type="ECO:0000256" key="11">
    <source>
        <dbReference type="ARBA" id="ARBA00039846"/>
    </source>
</evidence>
<dbReference type="CDD" id="cd02961">
    <property type="entry name" value="PDI_a_family"/>
    <property type="match status" value="1"/>
</dbReference>
<evidence type="ECO:0000256" key="1">
    <source>
        <dbReference type="ARBA" id="ARBA00001182"/>
    </source>
</evidence>
<dbReference type="PROSITE" id="PS51352">
    <property type="entry name" value="THIOREDOXIN_2"/>
    <property type="match status" value="2"/>
</dbReference>
<feature type="signal peptide" evidence="14">
    <location>
        <begin position="1"/>
        <end position="21"/>
    </location>
</feature>
<feature type="chain" id="PRO_5043674926" description="Protein disulfide-isomerase" evidence="14">
    <location>
        <begin position="22"/>
        <end position="518"/>
    </location>
</feature>
<dbReference type="PRINTS" id="PR00421">
    <property type="entry name" value="THIOREDOXIN"/>
</dbReference>
<dbReference type="InterPro" id="IPR036249">
    <property type="entry name" value="Thioredoxin-like_sf"/>
</dbReference>
<evidence type="ECO:0000256" key="8">
    <source>
        <dbReference type="ARBA" id="ARBA00023157"/>
    </source>
</evidence>
<dbReference type="GO" id="GO:0015035">
    <property type="term" value="F:protein-disulfide reductase activity"/>
    <property type="evidence" value="ECO:0007669"/>
    <property type="project" value="UniProtKB-ARBA"/>
</dbReference>
<name>A0AAV5QJF6_9ASCO</name>
<dbReference type="PANTHER" id="PTHR18929">
    <property type="entry name" value="PROTEIN DISULFIDE ISOMERASE"/>
    <property type="match status" value="1"/>
</dbReference>
<dbReference type="CDD" id="cd02982">
    <property type="entry name" value="PDI_b'_family"/>
    <property type="match status" value="1"/>
</dbReference>
<keyword evidence="17" id="KW-1185">Reference proteome</keyword>
<evidence type="ECO:0000256" key="12">
    <source>
        <dbReference type="PIRSR" id="PIRSR605792-51"/>
    </source>
</evidence>
<dbReference type="NCBIfam" id="TIGR01130">
    <property type="entry name" value="ER_PDI_fam"/>
    <property type="match status" value="1"/>
</dbReference>
<protein>
    <recommendedName>
        <fullName evidence="11">Protein disulfide-isomerase</fullName>
        <ecNumber evidence="4">5.3.4.1</ecNumber>
    </recommendedName>
</protein>
<evidence type="ECO:0000313" key="17">
    <source>
        <dbReference type="Proteomes" id="UP001360560"/>
    </source>
</evidence>
<feature type="domain" description="Thioredoxin" evidence="15">
    <location>
        <begin position="352"/>
        <end position="483"/>
    </location>
</feature>
<dbReference type="FunFam" id="3.40.30.10:FF:000017">
    <property type="entry name" value="Protein disulfide-isomerase A4"/>
    <property type="match status" value="1"/>
</dbReference>
<keyword evidence="7" id="KW-0256">Endoplasmic reticulum</keyword>
<dbReference type="Pfam" id="PF13848">
    <property type="entry name" value="Thioredoxin_6"/>
    <property type="match status" value="1"/>
</dbReference>
<evidence type="ECO:0000256" key="10">
    <source>
        <dbReference type="ARBA" id="ARBA00023284"/>
    </source>
</evidence>
<dbReference type="InterPro" id="IPR013766">
    <property type="entry name" value="Thioredoxin_domain"/>
</dbReference>
<feature type="region of interest" description="Disordered" evidence="13">
    <location>
        <begin position="495"/>
        <end position="518"/>
    </location>
</feature>
<feature type="disulfide bond" description="Redox-active" evidence="12">
    <location>
        <begin position="63"/>
        <end position="66"/>
    </location>
</feature>
<dbReference type="AlphaFoldDB" id="A0AAV5QJF6"/>
<dbReference type="FunFam" id="3.40.30.10:FF:000139">
    <property type="entry name" value="Protein disulfide-isomerase"/>
    <property type="match status" value="1"/>
</dbReference>
<comment type="catalytic activity">
    <reaction evidence="1">
        <text>Catalyzes the rearrangement of -S-S- bonds in proteins.</text>
        <dbReference type="EC" id="5.3.4.1"/>
    </reaction>
</comment>
<reference evidence="16 17" key="1">
    <citation type="journal article" date="2023" name="Elife">
        <title>Identification of key yeast species and microbe-microbe interactions impacting larval growth of Drosophila in the wild.</title>
        <authorList>
            <person name="Mure A."/>
            <person name="Sugiura Y."/>
            <person name="Maeda R."/>
            <person name="Honda K."/>
            <person name="Sakurai N."/>
            <person name="Takahashi Y."/>
            <person name="Watada M."/>
            <person name="Katoh T."/>
            <person name="Gotoh A."/>
            <person name="Gotoh Y."/>
            <person name="Taniguchi I."/>
            <person name="Nakamura K."/>
            <person name="Hayashi T."/>
            <person name="Katayama T."/>
            <person name="Uemura T."/>
            <person name="Hattori Y."/>
        </authorList>
    </citation>
    <scope>NUCLEOTIDE SEQUENCE [LARGE SCALE GENOMIC DNA]</scope>
    <source>
        <strain evidence="16 17">SC-9</strain>
    </source>
</reference>
<dbReference type="RefSeq" id="XP_064851913.1">
    <property type="nucleotide sequence ID" value="XM_064995841.1"/>
</dbReference>
<dbReference type="InterPro" id="IPR005792">
    <property type="entry name" value="Prot_disulphide_isomerase"/>
</dbReference>
<dbReference type="InterPro" id="IPR017937">
    <property type="entry name" value="Thioredoxin_CS"/>
</dbReference>
<keyword evidence="8 12" id="KW-1015">Disulfide bond</keyword>
<evidence type="ECO:0000256" key="3">
    <source>
        <dbReference type="ARBA" id="ARBA00006347"/>
    </source>
</evidence>
<evidence type="ECO:0000256" key="4">
    <source>
        <dbReference type="ARBA" id="ARBA00012723"/>
    </source>
</evidence>
<evidence type="ECO:0000256" key="6">
    <source>
        <dbReference type="ARBA" id="ARBA00022737"/>
    </source>
</evidence>
<dbReference type="SUPFAM" id="SSF52833">
    <property type="entry name" value="Thioredoxin-like"/>
    <property type="match status" value="4"/>
</dbReference>
<dbReference type="CDD" id="cd02981">
    <property type="entry name" value="PDI_b_family"/>
    <property type="match status" value="1"/>
</dbReference>
<comment type="similarity">
    <text evidence="3">Belongs to the protein disulfide isomerase family.</text>
</comment>